<evidence type="ECO:0000313" key="2">
    <source>
        <dbReference type="EMBL" id="PKT70410.1"/>
    </source>
</evidence>
<dbReference type="SUPFAM" id="SSF52266">
    <property type="entry name" value="SGNH hydrolase"/>
    <property type="match status" value="1"/>
</dbReference>
<dbReference type="Pfam" id="PF13472">
    <property type="entry name" value="Lipase_GDSL_2"/>
    <property type="match status" value="1"/>
</dbReference>
<reference evidence="2 3" key="1">
    <citation type="submission" date="2017-12" db="EMBL/GenBank/DDBJ databases">
        <title>Streptomyces populusis sp. nov., a novel endophytic actinobacterium isolated from stems of Populus adenopoda Maxim.</title>
        <authorList>
            <person name="Wang Z."/>
        </authorList>
    </citation>
    <scope>NUCLEOTIDE SEQUENCE [LARGE SCALE GENOMIC DNA]</scope>
    <source>
        <strain evidence="2 3">A249</strain>
    </source>
</reference>
<dbReference type="OrthoDB" id="3474033at2"/>
<dbReference type="CDD" id="cd01832">
    <property type="entry name" value="SGNH_hydrolase_like_1"/>
    <property type="match status" value="1"/>
</dbReference>
<comment type="caution">
    <text evidence="2">The sequence shown here is derived from an EMBL/GenBank/DDBJ whole genome shotgun (WGS) entry which is preliminary data.</text>
</comment>
<dbReference type="InterPro" id="IPR013830">
    <property type="entry name" value="SGNH_hydro"/>
</dbReference>
<name>A0A2I0SKH5_9ACTN</name>
<dbReference type="InterPro" id="IPR053140">
    <property type="entry name" value="GDSL_Rv0518-like"/>
</dbReference>
<sequence length="228" mass="25230">MTDTANRPTEADDPYLLSAGETARVLADAPWKRLAVVGDSGAEGVTEAFEGYRCLPWGERFVEELRTVQPDLAFVNLGLRNLFAAQVRETQLAPALEFRPDLAVVFSGGNDMLQRHFDIDAVESELERVIVPLRETGCTVLTSGLFDITNSPYVEERYRKPMSERIAAWSERTKQVAARLGAVHVDLPRHPAGTEEIYSTDGLHLNARGQAILCTEIVRSLAGHLQAR</sequence>
<dbReference type="PANTHER" id="PTHR43784:SF2">
    <property type="entry name" value="GDSL-LIKE LIPASE_ACYLHYDROLASE, PUTATIVE (AFU_ORTHOLOGUE AFUA_2G00820)-RELATED"/>
    <property type="match status" value="1"/>
</dbReference>
<dbReference type="InterPro" id="IPR036514">
    <property type="entry name" value="SGNH_hydro_sf"/>
</dbReference>
<accession>A0A2I0SKH5</accession>
<organism evidence="2 3">
    <name type="scientific">Streptomyces populi</name>
    <dbReference type="NCBI Taxonomy" id="2058924"/>
    <lineage>
        <taxon>Bacteria</taxon>
        <taxon>Bacillati</taxon>
        <taxon>Actinomycetota</taxon>
        <taxon>Actinomycetes</taxon>
        <taxon>Kitasatosporales</taxon>
        <taxon>Streptomycetaceae</taxon>
        <taxon>Streptomyces</taxon>
    </lineage>
</organism>
<evidence type="ECO:0000259" key="1">
    <source>
        <dbReference type="Pfam" id="PF13472"/>
    </source>
</evidence>
<keyword evidence="3" id="KW-1185">Reference proteome</keyword>
<gene>
    <name evidence="2" type="ORF">CW362_24520</name>
</gene>
<feature type="domain" description="SGNH hydrolase-type esterase" evidence="1">
    <location>
        <begin position="36"/>
        <end position="212"/>
    </location>
</feature>
<protein>
    <submittedName>
        <fullName evidence="2">GDSL family lipase</fullName>
    </submittedName>
</protein>
<dbReference type="PANTHER" id="PTHR43784">
    <property type="entry name" value="GDSL-LIKE LIPASE/ACYLHYDROLASE, PUTATIVE (AFU_ORTHOLOGUE AFUA_2G00820)-RELATED"/>
    <property type="match status" value="1"/>
</dbReference>
<evidence type="ECO:0000313" key="3">
    <source>
        <dbReference type="Proteomes" id="UP000236178"/>
    </source>
</evidence>
<dbReference type="RefSeq" id="WP_103551688.1">
    <property type="nucleotide sequence ID" value="NZ_KZ626890.1"/>
</dbReference>
<dbReference type="EMBL" id="PJOS01000051">
    <property type="protein sequence ID" value="PKT70410.1"/>
    <property type="molecule type" value="Genomic_DNA"/>
</dbReference>
<proteinExistence type="predicted"/>
<dbReference type="AlphaFoldDB" id="A0A2I0SKH5"/>
<dbReference type="Proteomes" id="UP000236178">
    <property type="component" value="Unassembled WGS sequence"/>
</dbReference>
<dbReference type="Gene3D" id="3.40.50.1110">
    <property type="entry name" value="SGNH hydrolase"/>
    <property type="match status" value="1"/>
</dbReference>